<sequence>MGNDGSKYNYFKSKIEVAPWFQVKLVDWMAIGKVTIYNRMTSYCPGRDTCSGTICGRISTTSYTHQWTIECDGAEGQYVYLQLLGNSRVILLAEMEVLGYNAAPYGVVRTSHHVEDLTLYHPSWGNDMNYGSFTSFYGQDPFYQVKLTQKSYIGWVTVTNRLGASRECASRLFSGTACTGPEFPSGTFDGPSEGAIVGMSNSWCSPGSICSGGVECGRITQSSSTHQYTVSCGGRYYTYVYLQLPGYRALNFAELEVFPDRCGLAVGGCQTTSGRAESVEPRVGQLEPGRLRGRLVQSYICHQCTHRLAYLNLAHNFSDYSANYSTDYFTYYCDAYDFANYSTDYFTYYCDAYDFAYRPTFYFTYYCDAYYFAYRLTFCSTYYLTYYTAHCFTYCPTYHLTYYIA</sequence>
<dbReference type="PANTHER" id="PTHR45713:SF6">
    <property type="entry name" value="F5_8 TYPE C DOMAIN-CONTAINING PROTEIN"/>
    <property type="match status" value="1"/>
</dbReference>
<dbReference type="Gene3D" id="2.60.120.260">
    <property type="entry name" value="Galactose-binding domain-like"/>
    <property type="match status" value="2"/>
</dbReference>
<dbReference type="InterPro" id="IPR008979">
    <property type="entry name" value="Galactose-bd-like_sf"/>
</dbReference>
<evidence type="ECO:0000313" key="2">
    <source>
        <dbReference type="Proteomes" id="UP001190700"/>
    </source>
</evidence>
<reference evidence="1 2" key="1">
    <citation type="journal article" date="2015" name="Genome Biol. Evol.">
        <title>Comparative Genomics of a Bacterivorous Green Alga Reveals Evolutionary Causalities and Consequences of Phago-Mixotrophic Mode of Nutrition.</title>
        <authorList>
            <person name="Burns J.A."/>
            <person name="Paasch A."/>
            <person name="Narechania A."/>
            <person name="Kim E."/>
        </authorList>
    </citation>
    <scope>NUCLEOTIDE SEQUENCE [LARGE SCALE GENOMIC DNA]</scope>
    <source>
        <strain evidence="1 2">PLY_AMNH</strain>
    </source>
</reference>
<name>A0AAE0CHI9_9CHLO</name>
<dbReference type="Proteomes" id="UP001190700">
    <property type="component" value="Unassembled WGS sequence"/>
</dbReference>
<proteinExistence type="predicted"/>
<organism evidence="1 2">
    <name type="scientific">Cymbomonas tetramitiformis</name>
    <dbReference type="NCBI Taxonomy" id="36881"/>
    <lineage>
        <taxon>Eukaryota</taxon>
        <taxon>Viridiplantae</taxon>
        <taxon>Chlorophyta</taxon>
        <taxon>Pyramimonadophyceae</taxon>
        <taxon>Pyramimonadales</taxon>
        <taxon>Pyramimonadaceae</taxon>
        <taxon>Cymbomonas</taxon>
    </lineage>
</organism>
<dbReference type="InterPro" id="IPR051941">
    <property type="entry name" value="BG_Antigen-Binding_Lectin"/>
</dbReference>
<dbReference type="AlphaFoldDB" id="A0AAE0CHI9"/>
<dbReference type="PANTHER" id="PTHR45713">
    <property type="entry name" value="FTP DOMAIN-CONTAINING PROTEIN"/>
    <property type="match status" value="1"/>
</dbReference>
<keyword evidence="2" id="KW-1185">Reference proteome</keyword>
<dbReference type="SUPFAM" id="SSF49785">
    <property type="entry name" value="Galactose-binding domain-like"/>
    <property type="match status" value="1"/>
</dbReference>
<protein>
    <submittedName>
        <fullName evidence="1">Uncharacterized protein</fullName>
    </submittedName>
</protein>
<comment type="caution">
    <text evidence="1">The sequence shown here is derived from an EMBL/GenBank/DDBJ whole genome shotgun (WGS) entry which is preliminary data.</text>
</comment>
<dbReference type="EMBL" id="LGRX02023681">
    <property type="protein sequence ID" value="KAK3254369.1"/>
    <property type="molecule type" value="Genomic_DNA"/>
</dbReference>
<gene>
    <name evidence="1" type="ORF">CYMTET_36417</name>
</gene>
<accession>A0AAE0CHI9</accession>
<evidence type="ECO:0000313" key="1">
    <source>
        <dbReference type="EMBL" id="KAK3254369.1"/>
    </source>
</evidence>